<dbReference type="Pfam" id="PF26639">
    <property type="entry name" value="Het-6_barrel"/>
    <property type="match status" value="1"/>
</dbReference>
<evidence type="ECO:0000313" key="2">
    <source>
        <dbReference type="EMBL" id="KAH7176202.1"/>
    </source>
</evidence>
<dbReference type="OrthoDB" id="194358at2759"/>
<dbReference type="EMBL" id="JAGMUV010000001">
    <property type="protein sequence ID" value="KAH7176202.1"/>
    <property type="molecule type" value="Genomic_DNA"/>
</dbReference>
<gene>
    <name evidence="2" type="ORF">EDB81DRAFT_850172</name>
</gene>
<name>A0A9P9JIS9_9HYPO</name>
<protein>
    <submittedName>
        <fullName evidence="2">Heterokaryon incompatibility protein-domain-containing protein</fullName>
    </submittedName>
</protein>
<dbReference type="Proteomes" id="UP000738349">
    <property type="component" value="Unassembled WGS sequence"/>
</dbReference>
<comment type="caution">
    <text evidence="2">The sequence shown here is derived from an EMBL/GenBank/DDBJ whole genome shotgun (WGS) entry which is preliminary data.</text>
</comment>
<reference evidence="2" key="1">
    <citation type="journal article" date="2021" name="Nat. Commun.">
        <title>Genetic determinants of endophytism in the Arabidopsis root mycobiome.</title>
        <authorList>
            <person name="Mesny F."/>
            <person name="Miyauchi S."/>
            <person name="Thiergart T."/>
            <person name="Pickel B."/>
            <person name="Atanasova L."/>
            <person name="Karlsson M."/>
            <person name="Huettel B."/>
            <person name="Barry K.W."/>
            <person name="Haridas S."/>
            <person name="Chen C."/>
            <person name="Bauer D."/>
            <person name="Andreopoulos W."/>
            <person name="Pangilinan J."/>
            <person name="LaButti K."/>
            <person name="Riley R."/>
            <person name="Lipzen A."/>
            <person name="Clum A."/>
            <person name="Drula E."/>
            <person name="Henrissat B."/>
            <person name="Kohler A."/>
            <person name="Grigoriev I.V."/>
            <person name="Martin F.M."/>
            <person name="Hacquard S."/>
        </authorList>
    </citation>
    <scope>NUCLEOTIDE SEQUENCE</scope>
    <source>
        <strain evidence="2">MPI-CAGE-AT-0147</strain>
    </source>
</reference>
<feature type="domain" description="Heterokaryon incompatibility" evidence="1">
    <location>
        <begin position="48"/>
        <end position="186"/>
    </location>
</feature>
<dbReference type="PANTHER" id="PTHR24148">
    <property type="entry name" value="ANKYRIN REPEAT DOMAIN-CONTAINING PROTEIN 39 HOMOLOG-RELATED"/>
    <property type="match status" value="1"/>
</dbReference>
<accession>A0A9P9JIS9</accession>
<organism evidence="2 3">
    <name type="scientific">Dactylonectria macrodidyma</name>
    <dbReference type="NCBI Taxonomy" id="307937"/>
    <lineage>
        <taxon>Eukaryota</taxon>
        <taxon>Fungi</taxon>
        <taxon>Dikarya</taxon>
        <taxon>Ascomycota</taxon>
        <taxon>Pezizomycotina</taxon>
        <taxon>Sordariomycetes</taxon>
        <taxon>Hypocreomycetidae</taxon>
        <taxon>Hypocreales</taxon>
        <taxon>Nectriaceae</taxon>
        <taxon>Dactylonectria</taxon>
    </lineage>
</organism>
<evidence type="ECO:0000259" key="1">
    <source>
        <dbReference type="Pfam" id="PF06985"/>
    </source>
</evidence>
<dbReference type="PANTHER" id="PTHR24148:SF64">
    <property type="entry name" value="HETEROKARYON INCOMPATIBILITY DOMAIN-CONTAINING PROTEIN"/>
    <property type="match status" value="1"/>
</dbReference>
<evidence type="ECO:0000313" key="3">
    <source>
        <dbReference type="Proteomes" id="UP000738349"/>
    </source>
</evidence>
<proteinExistence type="predicted"/>
<dbReference type="AlphaFoldDB" id="A0A9P9JIS9"/>
<dbReference type="Pfam" id="PF06985">
    <property type="entry name" value="HET"/>
    <property type="match status" value="1"/>
</dbReference>
<dbReference type="InterPro" id="IPR052895">
    <property type="entry name" value="HetReg/Transcr_Mod"/>
</dbReference>
<dbReference type="InterPro" id="IPR010730">
    <property type="entry name" value="HET"/>
</dbReference>
<keyword evidence="3" id="KW-1185">Reference proteome</keyword>
<sequence>MAKLKRFRYDALSGATSSRLIKLLPALRQESTIRIELSEFHLGSTVEYEALSYTWDDQRPTKEVICNGTVLLVTENVYLALQRLRSNRAKHRIICIDAICINQKDDAEKAAQVSNMGSIYAHATQVNIWLSRPTPAMKSAIEYIRLTTRPEVQFPHIPDSQISELRDGLYQLCSHPYWTRIWTVQEVALNKKCHVYLGKLKPMDMLSFRVMLHDVEGYLNLRSEQVVPRVPENLYPVSFQRGSPSMATWMHRTWRKDMRIDDVLSHLMTKKAKNPLDLVFACRALFPDSFGQIEVDYTRDLSDVLREVTAHIILRFQKPADLFNLICHCPPVTNAPSWTLNFQCDIQLHTATHYFGTWLTADHESPNTAHVLPDGKTLCVDGTIVDEIALVSDEFPLYTPQSQEEWHRDVRTLLKNWRICTNDHLRHGFEEAMHCILYAATNSAESLAAEIAKEVRFEPVQVIDEDGTPLSNTVYTIRPVGDADDLGHLSSTEREGKRQMRVSAFREWLDDPNAPIFRFDVDEILSSTYAEDYLSTTHLPALSTRILFTTASGRMGLGKSVQPGDVIALTPGYQLPFVLRAVAETGGYTLVRPAILEGVMQPEERQANIETGWGTIKIV</sequence>